<dbReference type="InterPro" id="IPR050153">
    <property type="entry name" value="Metal_Ion_Import_ABC"/>
</dbReference>
<reference evidence="6" key="1">
    <citation type="submission" date="2010-12" db="EMBL/GenBank/DDBJ databases">
        <title>Complete sequence of Bacillus cellulosilyticus DSM 2522.</title>
        <authorList>
            <consortium name="US DOE Joint Genome Institute"/>
            <person name="Lucas S."/>
            <person name="Copeland A."/>
            <person name="Lapidus A."/>
            <person name="Cheng J.-F."/>
            <person name="Bruce D."/>
            <person name="Goodwin L."/>
            <person name="Pitluck S."/>
            <person name="Chertkov O."/>
            <person name="Detter J.C."/>
            <person name="Han C."/>
            <person name="Tapia R."/>
            <person name="Land M."/>
            <person name="Hauser L."/>
            <person name="Jeffries C."/>
            <person name="Kyrpides N."/>
            <person name="Ivanova N."/>
            <person name="Mikhailova N."/>
            <person name="Brumm P."/>
            <person name="Mead D."/>
            <person name="Woyke T."/>
        </authorList>
    </citation>
    <scope>NUCLEOTIDE SEQUENCE [LARGE SCALE GENOMIC DNA]</scope>
    <source>
        <strain evidence="6">DSM 2522</strain>
    </source>
</reference>
<dbReference type="InterPro" id="IPR003593">
    <property type="entry name" value="AAA+_ATPase"/>
</dbReference>
<feature type="domain" description="ABC transporter" evidence="5">
    <location>
        <begin position="7"/>
        <end position="238"/>
    </location>
</feature>
<dbReference type="CDD" id="cd03235">
    <property type="entry name" value="ABC_Metallic_Cations"/>
    <property type="match status" value="1"/>
</dbReference>
<dbReference type="OrthoDB" id="9806726at2"/>
<dbReference type="InterPro" id="IPR027417">
    <property type="entry name" value="P-loop_NTPase"/>
</dbReference>
<evidence type="ECO:0000259" key="5">
    <source>
        <dbReference type="PROSITE" id="PS50893"/>
    </source>
</evidence>
<name>E6TWU1_EVAC2</name>
<dbReference type="EMBL" id="CP002394">
    <property type="protein sequence ID" value="ADU29891.1"/>
    <property type="molecule type" value="Genomic_DNA"/>
</dbReference>
<keyword evidence="2" id="KW-0813">Transport</keyword>
<dbReference type="KEGG" id="bco:Bcell_1628"/>
<keyword evidence="3" id="KW-0547">Nucleotide-binding</keyword>
<dbReference type="Gene3D" id="3.40.50.300">
    <property type="entry name" value="P-loop containing nucleotide triphosphate hydrolases"/>
    <property type="match status" value="1"/>
</dbReference>
<dbReference type="SUPFAM" id="SSF52540">
    <property type="entry name" value="P-loop containing nucleoside triphosphate hydrolases"/>
    <property type="match status" value="1"/>
</dbReference>
<dbReference type="Pfam" id="PF00005">
    <property type="entry name" value="ABC_tran"/>
    <property type="match status" value="1"/>
</dbReference>
<protein>
    <submittedName>
        <fullName evidence="6">ABC transporter related protein</fullName>
    </submittedName>
</protein>
<dbReference type="AlphaFoldDB" id="E6TWU1"/>
<dbReference type="FunFam" id="3.40.50.300:FF:000134">
    <property type="entry name" value="Iron-enterobactin ABC transporter ATP-binding protein"/>
    <property type="match status" value="1"/>
</dbReference>
<evidence type="ECO:0000256" key="3">
    <source>
        <dbReference type="ARBA" id="ARBA00022741"/>
    </source>
</evidence>
<dbReference type="PANTHER" id="PTHR42734:SF5">
    <property type="entry name" value="IRON TRANSPORT SYSTEM ATP-BINDING PROTEIN HI_0361-RELATED"/>
    <property type="match status" value="1"/>
</dbReference>
<comment type="similarity">
    <text evidence="1">Belongs to the ABC transporter superfamily.</text>
</comment>
<dbReference type="InterPro" id="IPR003439">
    <property type="entry name" value="ABC_transporter-like_ATP-bd"/>
</dbReference>
<dbReference type="InterPro" id="IPR017871">
    <property type="entry name" value="ABC_transporter-like_CS"/>
</dbReference>
<evidence type="ECO:0000256" key="1">
    <source>
        <dbReference type="ARBA" id="ARBA00005417"/>
    </source>
</evidence>
<evidence type="ECO:0000256" key="4">
    <source>
        <dbReference type="ARBA" id="ARBA00022840"/>
    </source>
</evidence>
<dbReference type="GO" id="GO:0016887">
    <property type="term" value="F:ATP hydrolysis activity"/>
    <property type="evidence" value="ECO:0007669"/>
    <property type="project" value="InterPro"/>
</dbReference>
<evidence type="ECO:0000313" key="7">
    <source>
        <dbReference type="Proteomes" id="UP000001401"/>
    </source>
</evidence>
<evidence type="ECO:0000313" key="6">
    <source>
        <dbReference type="EMBL" id="ADU29891.1"/>
    </source>
</evidence>
<gene>
    <name evidence="6" type="ordered locus">Bcell_1628</name>
</gene>
<dbReference type="HOGENOM" id="CLU_000604_1_11_9"/>
<dbReference type="PANTHER" id="PTHR42734">
    <property type="entry name" value="METAL TRANSPORT SYSTEM ATP-BINDING PROTEIN TM_0124-RELATED"/>
    <property type="match status" value="1"/>
</dbReference>
<dbReference type="Proteomes" id="UP000001401">
    <property type="component" value="Chromosome"/>
</dbReference>
<dbReference type="PROSITE" id="PS50893">
    <property type="entry name" value="ABC_TRANSPORTER_2"/>
    <property type="match status" value="1"/>
</dbReference>
<dbReference type="GO" id="GO:0005524">
    <property type="term" value="F:ATP binding"/>
    <property type="evidence" value="ECO:0007669"/>
    <property type="project" value="UniProtKB-KW"/>
</dbReference>
<dbReference type="PROSITE" id="PS00211">
    <property type="entry name" value="ABC_TRANSPORTER_1"/>
    <property type="match status" value="1"/>
</dbReference>
<dbReference type="STRING" id="649639.Bcell_1628"/>
<organism evidence="6 7">
    <name type="scientific">Evansella cellulosilytica (strain ATCC 21833 / DSM 2522 / FERM P-1141 / JCM 9156 / N-4)</name>
    <name type="common">Bacillus cellulosilyticus</name>
    <dbReference type="NCBI Taxonomy" id="649639"/>
    <lineage>
        <taxon>Bacteria</taxon>
        <taxon>Bacillati</taxon>
        <taxon>Bacillota</taxon>
        <taxon>Bacilli</taxon>
        <taxon>Bacillales</taxon>
        <taxon>Bacillaceae</taxon>
        <taxon>Evansella</taxon>
    </lineage>
</organism>
<keyword evidence="4" id="KW-0067">ATP-binding</keyword>
<keyword evidence="7" id="KW-1185">Reference proteome</keyword>
<proteinExistence type="inferred from homology"/>
<dbReference type="eggNOG" id="COG1121">
    <property type="taxonomic scope" value="Bacteria"/>
</dbReference>
<sequence>MGIGETIDVSELSVHYHGNLALKNVSFSVNKGTIVGVIGPNGAGKSTLMKAMLGLEKCSGKVTFFNKKVKTMRKKIAYVPQRSVIDWDFPVRVEDVVLMGRFPLIPWFHITSKQDRLIARKALSDVGMLEFSKRQIGELSGGQQQRVFIARALAQQAEFFFLDEPFVGIDVKSEEIIVDILHRLRNEGKTIFVIHHDLSKVEKYFDQLVLLNQELIHAGEVDEVYNTENIKRAYQGNAALIQDGKEMVVVNP</sequence>
<evidence type="ECO:0000256" key="2">
    <source>
        <dbReference type="ARBA" id="ARBA00022448"/>
    </source>
</evidence>
<dbReference type="SMART" id="SM00382">
    <property type="entry name" value="AAA"/>
    <property type="match status" value="1"/>
</dbReference>
<dbReference type="RefSeq" id="WP_013488228.1">
    <property type="nucleotide sequence ID" value="NC_014829.1"/>
</dbReference>
<accession>E6TWU1</accession>